<evidence type="ECO:0008006" key="3">
    <source>
        <dbReference type="Google" id="ProtNLM"/>
    </source>
</evidence>
<dbReference type="AlphaFoldDB" id="A0A151B1V1"/>
<dbReference type="PATRIC" id="fig|1122241.3.peg.501"/>
<gene>
    <name evidence="1" type="ORF">MOMUL_04730</name>
</gene>
<evidence type="ECO:0000313" key="2">
    <source>
        <dbReference type="Proteomes" id="UP000075670"/>
    </source>
</evidence>
<sequence length="85" mass="9417">MYLHIGNEMVVPCKEIIAILNLSTTSRAGVNSEFLNTANLKVKKDPRDEGCKSCIITDKEIYYSGISSGTLMKRASSIFSNLEKE</sequence>
<name>A0A151B1V1_9FIRM</name>
<dbReference type="RefSeq" id="WP_064774309.1">
    <property type="nucleotide sequence ID" value="NZ_LTBC01000001.1"/>
</dbReference>
<dbReference type="OrthoDB" id="9811390at2"/>
<dbReference type="Proteomes" id="UP000075670">
    <property type="component" value="Unassembled WGS sequence"/>
</dbReference>
<dbReference type="NCBIfam" id="NF046065">
    <property type="entry name" value="MtxRegRemB"/>
    <property type="match status" value="1"/>
</dbReference>
<organism evidence="1 2">
    <name type="scientific">Moorella mulderi DSM 14980</name>
    <dbReference type="NCBI Taxonomy" id="1122241"/>
    <lineage>
        <taxon>Bacteria</taxon>
        <taxon>Bacillati</taxon>
        <taxon>Bacillota</taxon>
        <taxon>Clostridia</taxon>
        <taxon>Neomoorellales</taxon>
        <taxon>Neomoorellaceae</taxon>
        <taxon>Neomoorella</taxon>
    </lineage>
</organism>
<dbReference type="Pfam" id="PF04025">
    <property type="entry name" value="RemA-like"/>
    <property type="match status" value="1"/>
</dbReference>
<proteinExistence type="predicted"/>
<evidence type="ECO:0000313" key="1">
    <source>
        <dbReference type="EMBL" id="KYH33763.1"/>
    </source>
</evidence>
<accession>A0A151B1V1</accession>
<dbReference type="InterPro" id="IPR007169">
    <property type="entry name" value="RemA-like"/>
</dbReference>
<protein>
    <recommendedName>
        <fullName evidence="3">DUF370 domain-containing protein</fullName>
    </recommendedName>
</protein>
<keyword evidence="2" id="KW-1185">Reference proteome</keyword>
<comment type="caution">
    <text evidence="1">The sequence shown here is derived from an EMBL/GenBank/DDBJ whole genome shotgun (WGS) entry which is preliminary data.</text>
</comment>
<reference evidence="1 2" key="1">
    <citation type="submission" date="2016-02" db="EMBL/GenBank/DDBJ databases">
        <title>Genome sequence of Moorella mulderi DSM 14980.</title>
        <authorList>
            <person name="Poehlein A."/>
            <person name="Daniel R."/>
        </authorList>
    </citation>
    <scope>NUCLEOTIDE SEQUENCE [LARGE SCALE GENOMIC DNA]</scope>
    <source>
        <strain evidence="1 2">DSM 14980</strain>
    </source>
</reference>
<dbReference type="EMBL" id="LTBC01000001">
    <property type="protein sequence ID" value="KYH33763.1"/>
    <property type="molecule type" value="Genomic_DNA"/>
</dbReference>